<dbReference type="InterPro" id="IPR023149">
    <property type="entry name" value="Trans_acon_MeTrfase_C"/>
</dbReference>
<dbReference type="EC" id="2.1.1.144" evidence="1"/>
<dbReference type="Gene3D" id="3.40.50.150">
    <property type="entry name" value="Vaccinia Virus protein VP39"/>
    <property type="match status" value="1"/>
</dbReference>
<organism evidence="1 2">
    <name type="scientific">Rubricella aquisinus</name>
    <dbReference type="NCBI Taxonomy" id="2028108"/>
    <lineage>
        <taxon>Bacteria</taxon>
        <taxon>Pseudomonadati</taxon>
        <taxon>Pseudomonadota</taxon>
        <taxon>Alphaproteobacteria</taxon>
        <taxon>Rhodobacterales</taxon>
        <taxon>Paracoccaceae</taxon>
        <taxon>Rubricella</taxon>
    </lineage>
</organism>
<dbReference type="RefSeq" id="WP_184011098.1">
    <property type="nucleotide sequence ID" value="NZ_JACIJS010000005.1"/>
</dbReference>
<keyword evidence="1" id="KW-0808">Transferase</keyword>
<dbReference type="PANTHER" id="PTHR43861:SF1">
    <property type="entry name" value="TRANS-ACONITATE 2-METHYLTRANSFERASE"/>
    <property type="match status" value="1"/>
</dbReference>
<evidence type="ECO:0000313" key="2">
    <source>
        <dbReference type="Proteomes" id="UP000553766"/>
    </source>
</evidence>
<dbReference type="CDD" id="cd02440">
    <property type="entry name" value="AdoMet_MTases"/>
    <property type="match status" value="1"/>
</dbReference>
<sequence length="256" mass="28494">MTGKEWDVATYQRFSDLRLRPARDLAAAIGILPQGDIVDLGCGAGSAAPLLRARWPDRRLIGMDASEAMLTKAEGYDDLNHADIANWRPDTPPALIFSNAVLQWVPDHSSLFPRLVQMLRPGGWLGVQMPRQTDGASHRLIREVAAHLFPDRFNYTDWQPPVVPPEAIWPVLASLGQVDLWETAYIQPLAAQANGHPVRHFTQSTACRPVLDQLDPSETARFFAAYDAALAVAYPVQSDGRVLFPFLRQFFTIQVT</sequence>
<dbReference type="AlphaFoldDB" id="A0A840WPE9"/>
<evidence type="ECO:0000313" key="1">
    <source>
        <dbReference type="EMBL" id="MBB5515953.1"/>
    </source>
</evidence>
<dbReference type="Gene3D" id="1.10.150.290">
    <property type="entry name" value="S-adenosyl-L-methionine-dependent methyltransferases"/>
    <property type="match status" value="1"/>
</dbReference>
<keyword evidence="2" id="KW-1185">Reference proteome</keyword>
<dbReference type="GO" id="GO:0030798">
    <property type="term" value="F:trans-aconitate 2-methyltransferase activity"/>
    <property type="evidence" value="ECO:0007669"/>
    <property type="project" value="UniProtKB-EC"/>
</dbReference>
<dbReference type="GO" id="GO:0032259">
    <property type="term" value="P:methylation"/>
    <property type="evidence" value="ECO:0007669"/>
    <property type="project" value="UniProtKB-KW"/>
</dbReference>
<dbReference type="SUPFAM" id="SSF53335">
    <property type="entry name" value="S-adenosyl-L-methionine-dependent methyltransferases"/>
    <property type="match status" value="1"/>
</dbReference>
<protein>
    <submittedName>
        <fullName evidence="1">Trans-aconitate 2-methyltransferase</fullName>
        <ecNumber evidence="1">2.1.1.144</ecNumber>
    </submittedName>
</protein>
<proteinExistence type="predicted"/>
<dbReference type="Proteomes" id="UP000553766">
    <property type="component" value="Unassembled WGS sequence"/>
</dbReference>
<dbReference type="Pfam" id="PF13489">
    <property type="entry name" value="Methyltransf_23"/>
    <property type="match status" value="1"/>
</dbReference>
<name>A0A840WPE9_9RHOB</name>
<reference evidence="1 2" key="1">
    <citation type="submission" date="2020-08" db="EMBL/GenBank/DDBJ databases">
        <title>Genomic Encyclopedia of Type Strains, Phase IV (KMG-IV): sequencing the most valuable type-strain genomes for metagenomic binning, comparative biology and taxonomic classification.</title>
        <authorList>
            <person name="Goeker M."/>
        </authorList>
    </citation>
    <scope>NUCLEOTIDE SEQUENCE [LARGE SCALE GENOMIC DNA]</scope>
    <source>
        <strain evidence="1 2">DSM 103377</strain>
    </source>
</reference>
<comment type="caution">
    <text evidence="1">The sequence shown here is derived from an EMBL/GenBank/DDBJ whole genome shotgun (WGS) entry which is preliminary data.</text>
</comment>
<gene>
    <name evidence="1" type="ORF">FHS89_001973</name>
</gene>
<accession>A0A840WPE9</accession>
<dbReference type="InterPro" id="IPR029063">
    <property type="entry name" value="SAM-dependent_MTases_sf"/>
</dbReference>
<dbReference type="EMBL" id="JACIJS010000005">
    <property type="protein sequence ID" value="MBB5515953.1"/>
    <property type="molecule type" value="Genomic_DNA"/>
</dbReference>
<keyword evidence="1" id="KW-0489">Methyltransferase</keyword>
<dbReference type="PANTHER" id="PTHR43861">
    <property type="entry name" value="TRANS-ACONITATE 2-METHYLTRANSFERASE-RELATED"/>
    <property type="match status" value="1"/>
</dbReference>